<dbReference type="OrthoDB" id="4927292at2759"/>
<dbReference type="SUPFAM" id="SSF53474">
    <property type="entry name" value="alpha/beta-Hydrolases"/>
    <property type="match status" value="1"/>
</dbReference>
<dbReference type="Pfam" id="PF03959">
    <property type="entry name" value="FSH1"/>
    <property type="match status" value="1"/>
</dbReference>
<dbReference type="PANTHER" id="PTHR48070:SF6">
    <property type="entry name" value="ESTERASE OVCA2"/>
    <property type="match status" value="1"/>
</dbReference>
<evidence type="ECO:0000313" key="4">
    <source>
        <dbReference type="Proteomes" id="UP000019374"/>
    </source>
</evidence>
<dbReference type="PANTHER" id="PTHR48070">
    <property type="entry name" value="ESTERASE OVCA2"/>
    <property type="match status" value="1"/>
</dbReference>
<dbReference type="InterPro" id="IPR029058">
    <property type="entry name" value="AB_hydrolase_fold"/>
</dbReference>
<dbReference type="InterPro" id="IPR050593">
    <property type="entry name" value="LovG"/>
</dbReference>
<evidence type="ECO:0000256" key="1">
    <source>
        <dbReference type="ARBA" id="ARBA00022801"/>
    </source>
</evidence>
<organism evidence="3 4">
    <name type="scientific">Ophiocordyceps sinensis (strain Co18 / CGMCC 3.14243)</name>
    <name type="common">Yarsagumba caterpillar fungus</name>
    <name type="synonym">Hirsutella sinensis</name>
    <dbReference type="NCBI Taxonomy" id="911162"/>
    <lineage>
        <taxon>Eukaryota</taxon>
        <taxon>Fungi</taxon>
        <taxon>Dikarya</taxon>
        <taxon>Ascomycota</taxon>
        <taxon>Pezizomycotina</taxon>
        <taxon>Sordariomycetes</taxon>
        <taxon>Hypocreomycetidae</taxon>
        <taxon>Hypocreales</taxon>
        <taxon>Ophiocordycipitaceae</taxon>
        <taxon>Ophiocordyceps</taxon>
    </lineage>
</organism>
<dbReference type="GO" id="GO:0005634">
    <property type="term" value="C:nucleus"/>
    <property type="evidence" value="ECO:0007669"/>
    <property type="project" value="TreeGrafter"/>
</dbReference>
<feature type="domain" description="Serine hydrolase" evidence="2">
    <location>
        <begin position="1"/>
        <end position="251"/>
    </location>
</feature>
<evidence type="ECO:0000313" key="3">
    <source>
        <dbReference type="EMBL" id="EQL00310.1"/>
    </source>
</evidence>
<name>T5A4B7_OPHSC</name>
<accession>T5A4B7</accession>
<dbReference type="Proteomes" id="UP000019374">
    <property type="component" value="Unassembled WGS sequence"/>
</dbReference>
<proteinExistence type="predicted"/>
<gene>
    <name evidence="3" type="ORF">OCS_03971</name>
</gene>
<dbReference type="GO" id="GO:0005737">
    <property type="term" value="C:cytoplasm"/>
    <property type="evidence" value="ECO:0007669"/>
    <property type="project" value="TreeGrafter"/>
</dbReference>
<dbReference type="GO" id="GO:0016787">
    <property type="term" value="F:hydrolase activity"/>
    <property type="evidence" value="ECO:0007669"/>
    <property type="project" value="UniProtKB-KW"/>
</dbReference>
<evidence type="ECO:0000259" key="2">
    <source>
        <dbReference type="Pfam" id="PF03959"/>
    </source>
</evidence>
<dbReference type="Gene3D" id="3.40.50.1820">
    <property type="entry name" value="alpha/beta hydrolase"/>
    <property type="match status" value="1"/>
</dbReference>
<sequence>MRILCLHGSALHGQLFEAKTAKLRSLLPQTYSYEWLDGQYHVVPPKLIRDAYPGPYLSHIESLTTDGMKSAMARLETIIEERGPFDGVMGISESLKGAMLAASLLIKCQMDRQTSTPRFGIFFAGLIPLTWTDSIGQDVHVLMRKYPLLLDKAVWQQPNTTLCRDRLQALGAEAEFAPEFQSSLQPVKASSRPRCLHPDMHSERLDLPTVHVWGRQDVLSKQSELVLQLCNPDLAESYQHEGGHDVPQLWPDNEAVSEIIQNAILQSEYAL</sequence>
<keyword evidence="1" id="KW-0378">Hydrolase</keyword>
<dbReference type="InterPro" id="IPR005645">
    <property type="entry name" value="FSH-like_dom"/>
</dbReference>
<dbReference type="GO" id="GO:0019748">
    <property type="term" value="P:secondary metabolic process"/>
    <property type="evidence" value="ECO:0007669"/>
    <property type="project" value="TreeGrafter"/>
</dbReference>
<dbReference type="HOGENOM" id="CLU_051938_4_1_1"/>
<dbReference type="AlphaFoldDB" id="T5A4B7"/>
<dbReference type="eggNOG" id="KOG2551">
    <property type="taxonomic scope" value="Eukaryota"/>
</dbReference>
<dbReference type="EMBL" id="KE652848">
    <property type="protein sequence ID" value="EQL00310.1"/>
    <property type="molecule type" value="Genomic_DNA"/>
</dbReference>
<protein>
    <submittedName>
        <fullName evidence="3">DUF341 domain-containing protein</fullName>
    </submittedName>
</protein>
<reference evidence="3 4" key="1">
    <citation type="journal article" date="2013" name="Chin. Sci. Bull.">
        <title>Genome survey uncovers the secrets of sex and lifestyle in caterpillar fungus.</title>
        <authorList>
            <person name="Hu X."/>
            <person name="Zhang Y."/>
            <person name="Xiao G."/>
            <person name="Zheng P."/>
            <person name="Xia Y."/>
            <person name="Zhang X."/>
            <person name="St Leger R.J."/>
            <person name="Liu X."/>
            <person name="Wang C."/>
        </authorList>
    </citation>
    <scope>NUCLEOTIDE SEQUENCE [LARGE SCALE GENOMIC DNA]</scope>
    <source>
        <strain evidence="4">Co18 / CGMCC 3.14243</strain>
        <tissue evidence="3">Fruit-body</tissue>
    </source>
</reference>